<dbReference type="SUPFAM" id="SSF47699">
    <property type="entry name" value="Bifunctional inhibitor/lipid-transfer protein/seed storage 2S albumin"/>
    <property type="match status" value="1"/>
</dbReference>
<evidence type="ECO:0000313" key="13">
    <source>
        <dbReference type="Proteomes" id="UP001206925"/>
    </source>
</evidence>
<dbReference type="AlphaFoldDB" id="A0AAD5CZC0"/>
<evidence type="ECO:0000259" key="11">
    <source>
        <dbReference type="SMART" id="SM00499"/>
    </source>
</evidence>
<feature type="compositionally biased region" description="Low complexity" evidence="9">
    <location>
        <begin position="138"/>
        <end position="157"/>
    </location>
</feature>
<comment type="subcellular location">
    <subcellularLocation>
        <location evidence="1">Cell membrane</location>
        <topology evidence="1">Lipid-anchor</topology>
        <topology evidence="1">GPI-anchor</topology>
    </subcellularLocation>
</comment>
<keyword evidence="3" id="KW-1003">Cell membrane</keyword>
<accession>A0AAD5CZC0</accession>
<keyword evidence="4" id="KW-0336">GPI-anchor</keyword>
<evidence type="ECO:0000256" key="2">
    <source>
        <dbReference type="ARBA" id="ARBA00009748"/>
    </source>
</evidence>
<dbReference type="CDD" id="cd00010">
    <property type="entry name" value="AAI_LTSS"/>
    <property type="match status" value="1"/>
</dbReference>
<keyword evidence="6" id="KW-1015">Disulfide bond</keyword>
<keyword evidence="7" id="KW-0325">Glycoprotein</keyword>
<dbReference type="Pfam" id="PF14368">
    <property type="entry name" value="LTP_2"/>
    <property type="match status" value="1"/>
</dbReference>
<dbReference type="InterPro" id="IPR036312">
    <property type="entry name" value="Bifun_inhib/LTP/seed_sf"/>
</dbReference>
<evidence type="ECO:0000256" key="10">
    <source>
        <dbReference type="SAM" id="Phobius"/>
    </source>
</evidence>
<keyword evidence="8" id="KW-0449">Lipoprotein</keyword>
<evidence type="ECO:0000256" key="7">
    <source>
        <dbReference type="ARBA" id="ARBA00023180"/>
    </source>
</evidence>
<evidence type="ECO:0000256" key="1">
    <source>
        <dbReference type="ARBA" id="ARBA00004609"/>
    </source>
</evidence>
<sequence length="189" mass="19978">MVYRGGGSVSVAVTVVWMVVCGGFVLADEALMKECSTKVDAVMPCLAFATGKEATPQPKCCDSVKEMKDSNPACLCFMILEIHNGTNPMLKTIKIQESRLLQLSSACKIANASISNCPKLLKLPADSPDAAIFTSNATLSPPTSGGTSPSTTTTLPSGSHAVKYKAPGILRCIWVPLVMLLILFSTSMF</sequence>
<evidence type="ECO:0000256" key="6">
    <source>
        <dbReference type="ARBA" id="ARBA00023157"/>
    </source>
</evidence>
<dbReference type="SMART" id="SM00499">
    <property type="entry name" value="AAI"/>
    <property type="match status" value="1"/>
</dbReference>
<name>A0AAD5CZC0_AMBAR</name>
<evidence type="ECO:0000313" key="12">
    <source>
        <dbReference type="EMBL" id="KAI7751156.1"/>
    </source>
</evidence>
<comment type="caution">
    <text evidence="12">The sequence shown here is derived from an EMBL/GenBank/DDBJ whole genome shotgun (WGS) entry which is preliminary data.</text>
</comment>
<evidence type="ECO:0000256" key="3">
    <source>
        <dbReference type="ARBA" id="ARBA00022475"/>
    </source>
</evidence>
<proteinExistence type="inferred from homology"/>
<dbReference type="GO" id="GO:0098552">
    <property type="term" value="C:side of membrane"/>
    <property type="evidence" value="ECO:0007669"/>
    <property type="project" value="UniProtKB-KW"/>
</dbReference>
<evidence type="ECO:0000256" key="4">
    <source>
        <dbReference type="ARBA" id="ARBA00022622"/>
    </source>
</evidence>
<comment type="similarity">
    <text evidence="2">Belongs to the plant LTP family.</text>
</comment>
<dbReference type="InterPro" id="IPR043325">
    <property type="entry name" value="LTSS"/>
</dbReference>
<feature type="transmembrane region" description="Helical" evidence="10">
    <location>
        <begin position="168"/>
        <end position="188"/>
    </location>
</feature>
<gene>
    <name evidence="12" type="ORF">M8C21_006766</name>
</gene>
<evidence type="ECO:0000256" key="8">
    <source>
        <dbReference type="ARBA" id="ARBA00023288"/>
    </source>
</evidence>
<dbReference type="Proteomes" id="UP001206925">
    <property type="component" value="Unassembled WGS sequence"/>
</dbReference>
<dbReference type="Gene3D" id="1.10.110.10">
    <property type="entry name" value="Plant lipid-transfer and hydrophobic proteins"/>
    <property type="match status" value="1"/>
</dbReference>
<feature type="domain" description="Bifunctional inhibitor/plant lipid transfer protein/seed storage helical" evidence="11">
    <location>
        <begin position="35"/>
        <end position="117"/>
    </location>
</feature>
<keyword evidence="13" id="KW-1185">Reference proteome</keyword>
<protein>
    <recommendedName>
        <fullName evidence="11">Bifunctional inhibitor/plant lipid transfer protein/seed storage helical domain-containing protein</fullName>
    </recommendedName>
</protein>
<keyword evidence="10" id="KW-1133">Transmembrane helix</keyword>
<organism evidence="12 13">
    <name type="scientific">Ambrosia artemisiifolia</name>
    <name type="common">Common ragweed</name>
    <dbReference type="NCBI Taxonomy" id="4212"/>
    <lineage>
        <taxon>Eukaryota</taxon>
        <taxon>Viridiplantae</taxon>
        <taxon>Streptophyta</taxon>
        <taxon>Embryophyta</taxon>
        <taxon>Tracheophyta</taxon>
        <taxon>Spermatophyta</taxon>
        <taxon>Magnoliopsida</taxon>
        <taxon>eudicotyledons</taxon>
        <taxon>Gunneridae</taxon>
        <taxon>Pentapetalae</taxon>
        <taxon>asterids</taxon>
        <taxon>campanulids</taxon>
        <taxon>Asterales</taxon>
        <taxon>Asteraceae</taxon>
        <taxon>Asteroideae</taxon>
        <taxon>Heliantheae alliance</taxon>
        <taxon>Heliantheae</taxon>
        <taxon>Ambrosia</taxon>
    </lineage>
</organism>
<dbReference type="EMBL" id="JAMZMK010005962">
    <property type="protein sequence ID" value="KAI7751156.1"/>
    <property type="molecule type" value="Genomic_DNA"/>
</dbReference>
<reference evidence="12" key="1">
    <citation type="submission" date="2022-06" db="EMBL/GenBank/DDBJ databases">
        <title>Uncovering the hologenomic basis of an extraordinary plant invasion.</title>
        <authorList>
            <person name="Bieker V.C."/>
            <person name="Martin M.D."/>
            <person name="Gilbert T."/>
            <person name="Hodgins K."/>
            <person name="Battlay P."/>
            <person name="Petersen B."/>
            <person name="Wilson J."/>
        </authorList>
    </citation>
    <scope>NUCLEOTIDE SEQUENCE</scope>
    <source>
        <strain evidence="12">AA19_3_7</strain>
        <tissue evidence="12">Leaf</tissue>
    </source>
</reference>
<keyword evidence="5" id="KW-0732">Signal</keyword>
<dbReference type="InterPro" id="IPR016140">
    <property type="entry name" value="Bifunc_inhib/LTP/seed_store"/>
</dbReference>
<dbReference type="GO" id="GO:0005886">
    <property type="term" value="C:plasma membrane"/>
    <property type="evidence" value="ECO:0007669"/>
    <property type="project" value="UniProtKB-SubCell"/>
</dbReference>
<dbReference type="PANTHER" id="PTHR33044">
    <property type="entry name" value="BIFUNCTIONAL INHIBITOR/LIPID-TRANSFER PROTEIN/SEED STORAGE 2S ALBUMIN SUPERFAMILY PROTEIN-RELATED"/>
    <property type="match status" value="1"/>
</dbReference>
<evidence type="ECO:0000256" key="5">
    <source>
        <dbReference type="ARBA" id="ARBA00022729"/>
    </source>
</evidence>
<keyword evidence="10" id="KW-0472">Membrane</keyword>
<feature type="region of interest" description="Disordered" evidence="9">
    <location>
        <begin position="136"/>
        <end position="157"/>
    </location>
</feature>
<evidence type="ECO:0000256" key="9">
    <source>
        <dbReference type="SAM" id="MobiDB-lite"/>
    </source>
</evidence>
<keyword evidence="10" id="KW-0812">Transmembrane</keyword>
<feature type="transmembrane region" description="Helical" evidence="10">
    <location>
        <begin position="6"/>
        <end position="27"/>
    </location>
</feature>